<evidence type="ECO:0000313" key="1">
    <source>
        <dbReference type="EMBL" id="SET95266.1"/>
    </source>
</evidence>
<dbReference type="STRING" id="237682.SAMN05421676_11239"/>
<reference evidence="2" key="1">
    <citation type="submission" date="2016-10" db="EMBL/GenBank/DDBJ databases">
        <authorList>
            <person name="Varghese N."/>
            <person name="Submissions S."/>
        </authorList>
    </citation>
    <scope>NUCLEOTIDE SEQUENCE [LARGE SCALE GENOMIC DNA]</scope>
    <source>
        <strain evidence="2">CGMCC 1.3566</strain>
    </source>
</reference>
<organism evidence="1 2">
    <name type="scientific">Salinibacillus kushneri</name>
    <dbReference type="NCBI Taxonomy" id="237682"/>
    <lineage>
        <taxon>Bacteria</taxon>
        <taxon>Bacillati</taxon>
        <taxon>Bacillota</taxon>
        <taxon>Bacilli</taxon>
        <taxon>Bacillales</taxon>
        <taxon>Bacillaceae</taxon>
        <taxon>Salinibacillus</taxon>
    </lineage>
</organism>
<protein>
    <submittedName>
        <fullName evidence="1">Uncharacterized protein</fullName>
    </submittedName>
</protein>
<dbReference type="EMBL" id="FOHJ01000012">
    <property type="protein sequence ID" value="SET95266.1"/>
    <property type="molecule type" value="Genomic_DNA"/>
</dbReference>
<gene>
    <name evidence="1" type="ORF">SAMN05421676_11239</name>
</gene>
<proteinExistence type="predicted"/>
<dbReference type="Proteomes" id="UP000199095">
    <property type="component" value="Unassembled WGS sequence"/>
</dbReference>
<accession>A0A1I0IEM0</accession>
<name>A0A1I0IEM0_9BACI</name>
<keyword evidence="2" id="KW-1185">Reference proteome</keyword>
<dbReference type="AlphaFoldDB" id="A0A1I0IEM0"/>
<evidence type="ECO:0000313" key="2">
    <source>
        <dbReference type="Proteomes" id="UP000199095"/>
    </source>
</evidence>
<sequence length="69" mass="7727">MCPLCKGRGVMWNEIVSGCTQVVQCPNCEPKSREEIDRGLATFTKRLHKAIAEQRMKENGKLHPQASGE</sequence>